<dbReference type="Gene3D" id="2.60.200.20">
    <property type="match status" value="1"/>
</dbReference>
<reference evidence="3" key="1">
    <citation type="journal article" date="2019" name="Environ. Microbiol.">
        <title>Fungal ecological strategies reflected in gene transcription - a case study of two litter decomposers.</title>
        <authorList>
            <person name="Barbi F."/>
            <person name="Kohler A."/>
            <person name="Barry K."/>
            <person name="Baskaran P."/>
            <person name="Daum C."/>
            <person name="Fauchery L."/>
            <person name="Ihrmark K."/>
            <person name="Kuo A."/>
            <person name="LaButti K."/>
            <person name="Lipzen A."/>
            <person name="Morin E."/>
            <person name="Grigoriev I.V."/>
            <person name="Henrissat B."/>
            <person name="Lindahl B."/>
            <person name="Martin F."/>
        </authorList>
    </citation>
    <scope>NUCLEOTIDE SEQUENCE</scope>
    <source>
        <strain evidence="3">JB14</strain>
    </source>
</reference>
<organism evidence="3 4">
    <name type="scientific">Gymnopus androsaceus JB14</name>
    <dbReference type="NCBI Taxonomy" id="1447944"/>
    <lineage>
        <taxon>Eukaryota</taxon>
        <taxon>Fungi</taxon>
        <taxon>Dikarya</taxon>
        <taxon>Basidiomycota</taxon>
        <taxon>Agaricomycotina</taxon>
        <taxon>Agaricomycetes</taxon>
        <taxon>Agaricomycetidae</taxon>
        <taxon>Agaricales</taxon>
        <taxon>Marasmiineae</taxon>
        <taxon>Omphalotaceae</taxon>
        <taxon>Gymnopus</taxon>
    </lineage>
</organism>
<evidence type="ECO:0000313" key="3">
    <source>
        <dbReference type="EMBL" id="KAE9404711.1"/>
    </source>
</evidence>
<dbReference type="EMBL" id="ML769414">
    <property type="protein sequence ID" value="KAE9404711.1"/>
    <property type="molecule type" value="Genomic_DNA"/>
</dbReference>
<dbReference type="InterPro" id="IPR008984">
    <property type="entry name" value="SMAD_FHA_dom_sf"/>
</dbReference>
<evidence type="ECO:0000256" key="1">
    <source>
        <dbReference type="SAM" id="MobiDB-lite"/>
    </source>
</evidence>
<feature type="region of interest" description="Disordered" evidence="1">
    <location>
        <begin position="152"/>
        <end position="210"/>
    </location>
</feature>
<evidence type="ECO:0000313" key="4">
    <source>
        <dbReference type="Proteomes" id="UP000799118"/>
    </source>
</evidence>
<dbReference type="Pfam" id="PF00498">
    <property type="entry name" value="FHA"/>
    <property type="match status" value="1"/>
</dbReference>
<feature type="domain" description="FHA" evidence="2">
    <location>
        <begin position="37"/>
        <end position="94"/>
    </location>
</feature>
<dbReference type="Proteomes" id="UP000799118">
    <property type="component" value="Unassembled WGS sequence"/>
</dbReference>
<dbReference type="CDD" id="cd00060">
    <property type="entry name" value="FHA"/>
    <property type="match status" value="1"/>
</dbReference>
<dbReference type="SUPFAM" id="SSF49879">
    <property type="entry name" value="SMAD/FHA domain"/>
    <property type="match status" value="1"/>
</dbReference>
<dbReference type="PROSITE" id="PS50006">
    <property type="entry name" value="FHA_DOMAIN"/>
    <property type="match status" value="1"/>
</dbReference>
<dbReference type="InterPro" id="IPR000253">
    <property type="entry name" value="FHA_dom"/>
</dbReference>
<sequence>MTSPATKEKKKSPQEIIESVELICEDPPHSKAKPRKFTVKKDSSNEFSIGCKLFGTVRGKSVSLNHATLSFKGKELYITDSGSRNGTWIRSIGALVSGKAYLLEDGKTVVFGAKEDKTDKTPDAIRVKLKIIRSKPKPKPILKPTVKVAFPDDDTLQVPRNPRPRAVTPDTLSLKPPEPTSKHRRTVSWEIPSNKERAPSASVQPKKPVATTELQRQVKIPWSKTFRLGFGVDALTGEFTTRDALTPFKMTGSPRHNEGMTYIDTLHWNGIMSLEDQYDVEIGGTINIPPAAVSMNTRISSLLAKKSSVTTVLIQYRVIGEFEPEFIPSNVALKDGLAKLSDDVFRREYGDYYLAGLQRGYGVRMVIVCQIESKTVTEKLEVEAKTLVENFFKAGAGHSNSETRSKNCSMMHVMIETYGCSPNAAHLSKGLLSPTDALAALPKILEKPKGTPRIGILYHYRCAFSLFSFNPI</sequence>
<name>A0A6A4I2S7_9AGAR</name>
<proteinExistence type="predicted"/>
<evidence type="ECO:0000259" key="2">
    <source>
        <dbReference type="PROSITE" id="PS50006"/>
    </source>
</evidence>
<accession>A0A6A4I2S7</accession>
<dbReference type="OrthoDB" id="3003433at2759"/>
<keyword evidence="4" id="KW-1185">Reference proteome</keyword>
<protein>
    <recommendedName>
        <fullName evidence="2">FHA domain-containing protein</fullName>
    </recommendedName>
</protein>
<dbReference type="AlphaFoldDB" id="A0A6A4I2S7"/>
<gene>
    <name evidence="3" type="ORF">BT96DRAFT_403700</name>
</gene>